<accession>A0AA40KQD4</accession>
<evidence type="ECO:0000256" key="1">
    <source>
        <dbReference type="SAM" id="MobiDB-lite"/>
    </source>
</evidence>
<reference evidence="2" key="1">
    <citation type="submission" date="2021-10" db="EMBL/GenBank/DDBJ databases">
        <title>Melipona bicolor Genome sequencing and assembly.</title>
        <authorList>
            <person name="Araujo N.S."/>
            <person name="Arias M.C."/>
        </authorList>
    </citation>
    <scope>NUCLEOTIDE SEQUENCE</scope>
    <source>
        <strain evidence="2">USP_2M_L1-L4_2017</strain>
        <tissue evidence="2">Whole body</tissue>
    </source>
</reference>
<dbReference type="EMBL" id="JAHYIQ010000009">
    <property type="protein sequence ID" value="KAK1128894.1"/>
    <property type="molecule type" value="Genomic_DNA"/>
</dbReference>
<name>A0AA40KQD4_9HYME</name>
<comment type="caution">
    <text evidence="2">The sequence shown here is derived from an EMBL/GenBank/DDBJ whole genome shotgun (WGS) entry which is preliminary data.</text>
</comment>
<organism evidence="2 3">
    <name type="scientific">Melipona bicolor</name>
    <dbReference type="NCBI Taxonomy" id="60889"/>
    <lineage>
        <taxon>Eukaryota</taxon>
        <taxon>Metazoa</taxon>
        <taxon>Ecdysozoa</taxon>
        <taxon>Arthropoda</taxon>
        <taxon>Hexapoda</taxon>
        <taxon>Insecta</taxon>
        <taxon>Pterygota</taxon>
        <taxon>Neoptera</taxon>
        <taxon>Endopterygota</taxon>
        <taxon>Hymenoptera</taxon>
        <taxon>Apocrita</taxon>
        <taxon>Aculeata</taxon>
        <taxon>Apoidea</taxon>
        <taxon>Anthophila</taxon>
        <taxon>Apidae</taxon>
        <taxon>Melipona</taxon>
    </lineage>
</organism>
<sequence length="72" mass="7746">MGPTYRLCEETAAPGPDLISLPTSEHLAKFAFQTSTEPSKRKNQGSGSPKKAKITCHVTCGGILEEVDKVQE</sequence>
<dbReference type="Proteomes" id="UP001177670">
    <property type="component" value="Unassembled WGS sequence"/>
</dbReference>
<proteinExistence type="predicted"/>
<protein>
    <submittedName>
        <fullName evidence="2">Uncharacterized protein</fullName>
    </submittedName>
</protein>
<feature type="region of interest" description="Disordered" evidence="1">
    <location>
        <begin position="33"/>
        <end position="52"/>
    </location>
</feature>
<gene>
    <name evidence="2" type="ORF">K0M31_020032</name>
</gene>
<dbReference type="AlphaFoldDB" id="A0AA40KQD4"/>
<evidence type="ECO:0000313" key="2">
    <source>
        <dbReference type="EMBL" id="KAK1128894.1"/>
    </source>
</evidence>
<keyword evidence="3" id="KW-1185">Reference proteome</keyword>
<evidence type="ECO:0000313" key="3">
    <source>
        <dbReference type="Proteomes" id="UP001177670"/>
    </source>
</evidence>